<keyword evidence="3" id="KW-1185">Reference proteome</keyword>
<organism evidence="2 3">
    <name type="scientific">Pristionchus mayeri</name>
    <dbReference type="NCBI Taxonomy" id="1317129"/>
    <lineage>
        <taxon>Eukaryota</taxon>
        <taxon>Metazoa</taxon>
        <taxon>Ecdysozoa</taxon>
        <taxon>Nematoda</taxon>
        <taxon>Chromadorea</taxon>
        <taxon>Rhabditida</taxon>
        <taxon>Rhabditina</taxon>
        <taxon>Diplogasteromorpha</taxon>
        <taxon>Diplogasteroidea</taxon>
        <taxon>Neodiplogasteridae</taxon>
        <taxon>Pristionchus</taxon>
    </lineage>
</organism>
<reference evidence="3" key="1">
    <citation type="submission" date="2022-10" db="EMBL/GenBank/DDBJ databases">
        <title>Genome assembly of Pristionchus species.</title>
        <authorList>
            <person name="Yoshida K."/>
            <person name="Sommer R.J."/>
        </authorList>
    </citation>
    <scope>NUCLEOTIDE SEQUENCE [LARGE SCALE GENOMIC DNA]</scope>
    <source>
        <strain evidence="3">RS5460</strain>
    </source>
</reference>
<dbReference type="Proteomes" id="UP001328107">
    <property type="component" value="Unassembled WGS sequence"/>
</dbReference>
<feature type="region of interest" description="Disordered" evidence="1">
    <location>
        <begin position="73"/>
        <end position="103"/>
    </location>
</feature>
<gene>
    <name evidence="2" type="ORF">PMAYCL1PPCAC_31959</name>
</gene>
<dbReference type="AlphaFoldDB" id="A0AAN5DH96"/>
<evidence type="ECO:0000313" key="2">
    <source>
        <dbReference type="EMBL" id="GMR61764.1"/>
    </source>
</evidence>
<evidence type="ECO:0000313" key="3">
    <source>
        <dbReference type="Proteomes" id="UP001328107"/>
    </source>
</evidence>
<accession>A0AAN5DH96</accession>
<proteinExistence type="predicted"/>
<evidence type="ECO:0000256" key="1">
    <source>
        <dbReference type="SAM" id="MobiDB-lite"/>
    </source>
</evidence>
<feature type="compositionally biased region" description="Basic and acidic residues" evidence="1">
    <location>
        <begin position="73"/>
        <end position="85"/>
    </location>
</feature>
<sequence length="103" mass="11972">LILVPLARAYRWGLAEPIASPESEDHKIVYSSFMSPLMRAPTWVKRSYDAKFGQGLERYPYADSQLRFAEKDNRDRNTYDKRDDSSLWQFAESDTKQGQGGHR</sequence>
<dbReference type="EMBL" id="BTRK01000006">
    <property type="protein sequence ID" value="GMR61764.1"/>
    <property type="molecule type" value="Genomic_DNA"/>
</dbReference>
<protein>
    <submittedName>
        <fullName evidence="2">Uncharacterized protein</fullName>
    </submittedName>
</protein>
<comment type="caution">
    <text evidence="2">The sequence shown here is derived from an EMBL/GenBank/DDBJ whole genome shotgun (WGS) entry which is preliminary data.</text>
</comment>
<name>A0AAN5DH96_9BILA</name>
<feature type="non-terminal residue" evidence="2">
    <location>
        <position position="1"/>
    </location>
</feature>